<feature type="region of interest" description="Disordered" evidence="2">
    <location>
        <begin position="33"/>
        <end position="77"/>
    </location>
</feature>
<evidence type="ECO:0000256" key="1">
    <source>
        <dbReference type="PROSITE-ProRule" id="PRU00047"/>
    </source>
</evidence>
<dbReference type="GO" id="GO:0003676">
    <property type="term" value="F:nucleic acid binding"/>
    <property type="evidence" value="ECO:0007669"/>
    <property type="project" value="InterPro"/>
</dbReference>
<dbReference type="Ensembl" id="ENSXETT00000114847">
    <property type="protein sequence ID" value="ENSXETP00000102283"/>
    <property type="gene ID" value="ENSXETG00000049102"/>
</dbReference>
<dbReference type="InterPro" id="IPR036875">
    <property type="entry name" value="Znf_CCHC_sf"/>
</dbReference>
<sequence>MDPADESAASPFDQISQQLASLTQAVRDLQGSYQHLQTQVQGLSDPSNPVPPAAPSMSASPSAEYTGRPFEPKVPLPDKFSGDRRQFRTFVNSCRLLFSLQPYTFSSEQTKVGVMISLLSGEPQTWAHRLLERRSSILIDANTFIHAMAQLYDDPHREVTAEAALRSLTQGKRPVEEYVSDFRRYAADTEWNTQALKHQFRIGLSETLKDELARVGVPQGLEELIDLSVQIDRRLRERRAERLQPPSVSWLSPRTSGNFQAAAHAGDTSEPMQIGLVRSALSSEERARRRQLNLCLYCGQPGHFLKDCPTRPKEHAVPTRPKM</sequence>
<dbReference type="Pfam" id="PF00098">
    <property type="entry name" value="zf-CCHC"/>
    <property type="match status" value="1"/>
</dbReference>
<dbReference type="Pfam" id="PF03732">
    <property type="entry name" value="Retrotrans_gag"/>
    <property type="match status" value="1"/>
</dbReference>
<dbReference type="PANTHER" id="PTHR15503:SF22">
    <property type="entry name" value="TRANSPOSON TY3-I GAG POLYPROTEIN"/>
    <property type="match status" value="1"/>
</dbReference>
<dbReference type="AlphaFoldDB" id="A0A803J384"/>
<dbReference type="SUPFAM" id="SSF57756">
    <property type="entry name" value="Retrovirus zinc finger-like domains"/>
    <property type="match status" value="1"/>
</dbReference>
<dbReference type="FunCoup" id="A0A803J384">
    <property type="interactions" value="715"/>
</dbReference>
<dbReference type="InterPro" id="IPR005162">
    <property type="entry name" value="Retrotrans_gag_dom"/>
</dbReference>
<keyword evidence="1" id="KW-0479">Metal-binding</keyword>
<dbReference type="PROSITE" id="PS50158">
    <property type="entry name" value="ZF_CCHC"/>
    <property type="match status" value="1"/>
</dbReference>
<organism evidence="4">
    <name type="scientific">Xenopus tropicalis</name>
    <name type="common">Western clawed frog</name>
    <name type="synonym">Silurana tropicalis</name>
    <dbReference type="NCBI Taxonomy" id="8364"/>
    <lineage>
        <taxon>Eukaryota</taxon>
        <taxon>Metazoa</taxon>
        <taxon>Chordata</taxon>
        <taxon>Craniata</taxon>
        <taxon>Vertebrata</taxon>
        <taxon>Euteleostomi</taxon>
        <taxon>Amphibia</taxon>
        <taxon>Batrachia</taxon>
        <taxon>Anura</taxon>
        <taxon>Pipoidea</taxon>
        <taxon>Pipidae</taxon>
        <taxon>Xenopodinae</taxon>
        <taxon>Xenopus</taxon>
        <taxon>Silurana</taxon>
    </lineage>
</organism>
<reference evidence="4" key="1">
    <citation type="journal article" date="2010" name="Science">
        <title>The genome of the Western clawed frog Xenopus tropicalis.</title>
        <authorList>
            <person name="Hellsten U."/>
            <person name="Harland R.M."/>
            <person name="Gilchrist M.J."/>
            <person name="Hendrix D."/>
            <person name="Jurka J."/>
            <person name="Kapitonov V."/>
            <person name="Ovcharenko I."/>
            <person name="Putnam N.H."/>
            <person name="Shu S."/>
            <person name="Taher L."/>
            <person name="Blitz I.L."/>
            <person name="Blumberg B."/>
            <person name="Dichmann D.S."/>
            <person name="Dubchak I."/>
            <person name="Amaya E."/>
            <person name="Detter J.C."/>
            <person name="Fletcher R."/>
            <person name="Gerhard D.S."/>
            <person name="Goodstein D."/>
            <person name="Graves T."/>
            <person name="Grigoriev I.V."/>
            <person name="Grimwood J."/>
            <person name="Kawashima T."/>
            <person name="Lindquist E."/>
            <person name="Lucas S.M."/>
            <person name="Mead P.E."/>
            <person name="Mitros T."/>
            <person name="Ogino H."/>
            <person name="Ohta Y."/>
            <person name="Poliakov A.V."/>
            <person name="Pollet N."/>
            <person name="Robert J."/>
            <person name="Salamov A."/>
            <person name="Sater A.K."/>
            <person name="Schmutz J."/>
            <person name="Terry A."/>
            <person name="Vize P.D."/>
            <person name="Warren W.C."/>
            <person name="Wells D."/>
            <person name="Wills A."/>
            <person name="Wilson R.K."/>
            <person name="Zimmerman L.B."/>
            <person name="Zorn A.M."/>
            <person name="Grainger R."/>
            <person name="Grammer T."/>
            <person name="Khokha M.K."/>
            <person name="Richardson P.M."/>
            <person name="Rokhsar D.S."/>
        </authorList>
    </citation>
    <scope>NUCLEOTIDE SEQUENCE [LARGE SCALE GENOMIC DNA]</scope>
    <source>
        <strain evidence="4">Nigerian</strain>
    </source>
</reference>
<feature type="compositionally biased region" description="Polar residues" evidence="2">
    <location>
        <begin position="33"/>
        <end position="42"/>
    </location>
</feature>
<evidence type="ECO:0000313" key="4">
    <source>
        <dbReference type="Ensembl" id="ENSXETP00000102283"/>
    </source>
</evidence>
<dbReference type="Gene3D" id="4.10.60.10">
    <property type="entry name" value="Zinc finger, CCHC-type"/>
    <property type="match status" value="1"/>
</dbReference>
<dbReference type="GeneTree" id="ENSGT00950000183173"/>
<name>A0A803J384_XENTR</name>
<proteinExistence type="predicted"/>
<evidence type="ECO:0000256" key="2">
    <source>
        <dbReference type="SAM" id="MobiDB-lite"/>
    </source>
</evidence>
<dbReference type="PANTHER" id="PTHR15503">
    <property type="entry name" value="LDOC1 RELATED"/>
    <property type="match status" value="1"/>
</dbReference>
<reference evidence="4" key="2">
    <citation type="submission" date="2021-03" db="UniProtKB">
        <authorList>
            <consortium name="Ensembl"/>
        </authorList>
    </citation>
    <scope>IDENTIFICATION</scope>
</reference>
<keyword evidence="1" id="KW-0862">Zinc</keyword>
<protein>
    <recommendedName>
        <fullName evidence="3">CCHC-type domain-containing protein</fullName>
    </recommendedName>
</protein>
<dbReference type="InParanoid" id="A0A803J384"/>
<evidence type="ECO:0000259" key="3">
    <source>
        <dbReference type="PROSITE" id="PS50158"/>
    </source>
</evidence>
<dbReference type="GO" id="GO:0008270">
    <property type="term" value="F:zinc ion binding"/>
    <property type="evidence" value="ECO:0007669"/>
    <property type="project" value="UniProtKB-KW"/>
</dbReference>
<accession>A0A803J384</accession>
<dbReference type="InterPro" id="IPR001878">
    <property type="entry name" value="Znf_CCHC"/>
</dbReference>
<dbReference type="InterPro" id="IPR032567">
    <property type="entry name" value="RTL1-rel"/>
</dbReference>
<feature type="domain" description="CCHC-type" evidence="3">
    <location>
        <begin position="295"/>
        <end position="309"/>
    </location>
</feature>
<dbReference type="SMART" id="SM00343">
    <property type="entry name" value="ZnF_C2HC"/>
    <property type="match status" value="1"/>
</dbReference>
<keyword evidence="1" id="KW-0863">Zinc-finger</keyword>